<dbReference type="PRINTS" id="PR01177">
    <property type="entry name" value="GABAB1RECPTR"/>
</dbReference>
<feature type="region of interest" description="Disordered" evidence="13">
    <location>
        <begin position="40"/>
        <end position="59"/>
    </location>
</feature>
<dbReference type="HOGENOM" id="CLU_005240_3_1_1"/>
<dbReference type="Pfam" id="PF01094">
    <property type="entry name" value="ANF_receptor"/>
    <property type="match status" value="1"/>
</dbReference>
<dbReference type="OMA" id="ARYVIMS"/>
<evidence type="ECO:0000256" key="4">
    <source>
        <dbReference type="ARBA" id="ARBA00022729"/>
    </source>
</evidence>
<reference evidence="17" key="3">
    <citation type="submission" date="2015-06" db="UniProtKB">
        <authorList>
            <consortium name="EnsemblMetazoa"/>
        </authorList>
    </citation>
    <scope>IDENTIFICATION</scope>
</reference>
<evidence type="ECO:0000256" key="8">
    <source>
        <dbReference type="ARBA" id="ARBA00023170"/>
    </source>
</evidence>
<evidence type="ECO:0000313" key="17">
    <source>
        <dbReference type="EnsemblMetazoa" id="CapteP192959"/>
    </source>
</evidence>
<reference evidence="16 18" key="2">
    <citation type="journal article" date="2013" name="Nature">
        <title>Insights into bilaterian evolution from three spiralian genomes.</title>
        <authorList>
            <person name="Simakov O."/>
            <person name="Marletaz F."/>
            <person name="Cho S.J."/>
            <person name="Edsinger-Gonzales E."/>
            <person name="Havlak P."/>
            <person name="Hellsten U."/>
            <person name="Kuo D.H."/>
            <person name="Larsson T."/>
            <person name="Lv J."/>
            <person name="Arendt D."/>
            <person name="Savage R."/>
            <person name="Osoegawa K."/>
            <person name="de Jong P."/>
            <person name="Grimwood J."/>
            <person name="Chapman J.A."/>
            <person name="Shapiro H."/>
            <person name="Aerts A."/>
            <person name="Otillar R.P."/>
            <person name="Terry A.Y."/>
            <person name="Boore J.L."/>
            <person name="Grigoriev I.V."/>
            <person name="Lindberg D.R."/>
            <person name="Seaver E.C."/>
            <person name="Weisblat D.A."/>
            <person name="Putnam N.H."/>
            <person name="Rokhsar D.S."/>
        </authorList>
    </citation>
    <scope>NUCLEOTIDE SEQUENCE</scope>
    <source>
        <strain evidence="16 18">I ESC-2004</strain>
    </source>
</reference>
<keyword evidence="6" id="KW-0297">G-protein coupled receptor</keyword>
<evidence type="ECO:0000256" key="12">
    <source>
        <dbReference type="SAM" id="Coils"/>
    </source>
</evidence>
<evidence type="ECO:0000256" key="6">
    <source>
        <dbReference type="ARBA" id="ARBA00023040"/>
    </source>
</evidence>
<keyword evidence="10" id="KW-0807">Transducer</keyword>
<evidence type="ECO:0000259" key="15">
    <source>
        <dbReference type="PROSITE" id="PS50259"/>
    </source>
</evidence>
<sequence>MGYLVGVYEEMKCLRADEGDADGNGKGGDLETMRRARLQCPGADAERHPTTASKPKYGKRGVTTFNERKNTTRGDSIQEGFYFYTTDERCDSGRAIQAFYEHLNTPPTKVMVLGGGCSAATAPVARTVPFMGLVQQYLQMAYSAASPDLSRRDLYKTFFRTARSDLAMVPPVIAMCLKYNWRHMATLHQQDDLFSSTVNELHSALEDSDIELITAEIFSSDAVTNLRNIQNKNARIIFYDSYEGPGRQTFCEIYEMGLYGPRYQWIIPGWWAPDWFNTNDTRCTRDQLLTAVQYALTVTDLKEDLSQSTTDSGQTFAEYLDRYLSWPSFEFYGFNAYHPFGYDAAWAIGIALNKTAAMLAENKHLRYDANGTQMDGFLGLEDFQYEDNSLITQYMFSAMSNVHFNGVSGPVYFNLGERLVVADLQQIIGRISICICFYVSLTTIKANTTSNGDQSIRVMKYDEFEDELVVLSPIQWQGGAPPISYPEYRREILYNSDITVYVFFVLAGIGIVFGVGILIFNLLNTDHLHIRMSSPRLNNIIILGTILAYTACVLFGLDTSMIPREYYHIICQAKTWALACSFSLSFGAMFAKTWRVHSVFTQMTVASNKSVHDVHLIAMVGVLLIMDFVILVSWSQVDPQVLTNRQINVQKFDDRIIEYLSEYCGCQYQWYWSGSFFAIKGLLLVFGCFLAYETRSVNLPGLNDSKFVGMCVYNVVVLCVVGITVSLVMKDKQTVTYAFQASCMFLCASTTLSLLFIPKVCILVMRVELKTSFLRQIVFVHHHPEQRVKPKYDAGSLKRHGTLSSTVSTVSGSSTFNYMMNKQEKKVLQSEKSIGSVLMTQALPKDLTEAIQQRENRLKELEEQNTRLDAFYQRQLKIKTTDAESQTTLTLFRGETDAKQTEIGAHDNEAFCEC</sequence>
<dbReference type="GO" id="GO:0004965">
    <property type="term" value="F:G protein-coupled GABA receptor activity"/>
    <property type="evidence" value="ECO:0007669"/>
    <property type="project" value="InterPro"/>
</dbReference>
<feature type="transmembrane region" description="Helical" evidence="14">
    <location>
        <begin position="498"/>
        <end position="524"/>
    </location>
</feature>
<dbReference type="FunFam" id="3.40.50.2300:FF:000063">
    <property type="entry name" value="Gamma-aminobutyric acid type B receptor subunit"/>
    <property type="match status" value="1"/>
</dbReference>
<feature type="transmembrane region" description="Helical" evidence="14">
    <location>
        <begin position="576"/>
        <end position="594"/>
    </location>
</feature>
<feature type="coiled-coil region" evidence="12">
    <location>
        <begin position="844"/>
        <end position="871"/>
    </location>
</feature>
<dbReference type="EMBL" id="AMQN01002512">
    <property type="status" value="NOT_ANNOTATED_CDS"/>
    <property type="molecule type" value="Genomic_DNA"/>
</dbReference>
<keyword evidence="18" id="KW-1185">Reference proteome</keyword>
<evidence type="ECO:0000256" key="13">
    <source>
        <dbReference type="SAM" id="MobiDB-lite"/>
    </source>
</evidence>
<evidence type="ECO:0000313" key="16">
    <source>
        <dbReference type="EMBL" id="ELT94338.1"/>
    </source>
</evidence>
<dbReference type="OrthoDB" id="10056676at2759"/>
<evidence type="ECO:0000313" key="18">
    <source>
        <dbReference type="Proteomes" id="UP000014760"/>
    </source>
</evidence>
<dbReference type="CDD" id="cd06366">
    <property type="entry name" value="PBP1_GABAb_receptor"/>
    <property type="match status" value="1"/>
</dbReference>
<evidence type="ECO:0000256" key="11">
    <source>
        <dbReference type="ARBA" id="ARBA00073785"/>
    </source>
</evidence>
<keyword evidence="8" id="KW-0675">Receptor</keyword>
<dbReference type="SUPFAM" id="SSF53822">
    <property type="entry name" value="Periplasmic binding protein-like I"/>
    <property type="match status" value="1"/>
</dbReference>
<accession>R7TKM6</accession>
<keyword evidence="7 14" id="KW-0472">Membrane</keyword>
<dbReference type="PRINTS" id="PR01176">
    <property type="entry name" value="GABABRECEPTR"/>
</dbReference>
<dbReference type="PANTHER" id="PTHR10519">
    <property type="entry name" value="GABA-B RECEPTOR"/>
    <property type="match status" value="1"/>
</dbReference>
<dbReference type="EnsemblMetazoa" id="CapteT192959">
    <property type="protein sequence ID" value="CapteP192959"/>
    <property type="gene ID" value="CapteG192959"/>
</dbReference>
<dbReference type="Pfam" id="PF00003">
    <property type="entry name" value="7tm_3"/>
    <property type="match status" value="1"/>
</dbReference>
<dbReference type="CDD" id="cd15047">
    <property type="entry name" value="7tmC_GABA-B-like"/>
    <property type="match status" value="1"/>
</dbReference>
<keyword evidence="12" id="KW-0175">Coiled coil</keyword>
<dbReference type="InterPro" id="IPR000337">
    <property type="entry name" value="GPCR_3"/>
</dbReference>
<keyword evidence="3 14" id="KW-0812">Transmembrane</keyword>
<name>R7TKM6_CAPTE</name>
<keyword evidence="9" id="KW-0325">Glycoprotein</keyword>
<feature type="transmembrane region" description="Helical" evidence="14">
    <location>
        <begin position="614"/>
        <end position="634"/>
    </location>
</feature>
<dbReference type="Proteomes" id="UP000014760">
    <property type="component" value="Unassembled WGS sequence"/>
</dbReference>
<organism evidence="16">
    <name type="scientific">Capitella teleta</name>
    <name type="common">Polychaete worm</name>
    <dbReference type="NCBI Taxonomy" id="283909"/>
    <lineage>
        <taxon>Eukaryota</taxon>
        <taxon>Metazoa</taxon>
        <taxon>Spiralia</taxon>
        <taxon>Lophotrochozoa</taxon>
        <taxon>Annelida</taxon>
        <taxon>Polychaeta</taxon>
        <taxon>Sedentaria</taxon>
        <taxon>Scolecida</taxon>
        <taxon>Capitellidae</taxon>
        <taxon>Capitella</taxon>
    </lineage>
</organism>
<dbReference type="InterPro" id="IPR001828">
    <property type="entry name" value="ANF_lig-bd_rcpt"/>
</dbReference>
<feature type="transmembrane region" description="Helical" evidence="14">
    <location>
        <begin position="670"/>
        <end position="692"/>
    </location>
</feature>
<keyword evidence="4" id="KW-0732">Signal</keyword>
<feature type="transmembrane region" description="Helical" evidence="14">
    <location>
        <begin position="735"/>
        <end position="757"/>
    </location>
</feature>
<evidence type="ECO:0000256" key="5">
    <source>
        <dbReference type="ARBA" id="ARBA00022989"/>
    </source>
</evidence>
<dbReference type="InterPro" id="IPR017978">
    <property type="entry name" value="GPCR_3_C"/>
</dbReference>
<dbReference type="GO" id="GO:0038039">
    <property type="term" value="C:G protein-coupled receptor heterodimeric complex"/>
    <property type="evidence" value="ECO:0007669"/>
    <property type="project" value="TreeGrafter"/>
</dbReference>
<keyword evidence="5 14" id="KW-1133">Transmembrane helix</keyword>
<evidence type="ECO:0000256" key="9">
    <source>
        <dbReference type="ARBA" id="ARBA00023180"/>
    </source>
</evidence>
<reference evidence="18" key="1">
    <citation type="submission" date="2012-12" db="EMBL/GenBank/DDBJ databases">
        <authorList>
            <person name="Hellsten U."/>
            <person name="Grimwood J."/>
            <person name="Chapman J.A."/>
            <person name="Shapiro H."/>
            <person name="Aerts A."/>
            <person name="Otillar R.P."/>
            <person name="Terry A.Y."/>
            <person name="Boore J.L."/>
            <person name="Simakov O."/>
            <person name="Marletaz F."/>
            <person name="Cho S.-J."/>
            <person name="Edsinger-Gonzales E."/>
            <person name="Havlak P."/>
            <person name="Kuo D.-H."/>
            <person name="Larsson T."/>
            <person name="Lv J."/>
            <person name="Arendt D."/>
            <person name="Savage R."/>
            <person name="Osoegawa K."/>
            <person name="de Jong P."/>
            <person name="Lindberg D.R."/>
            <person name="Seaver E.C."/>
            <person name="Weisblat D.A."/>
            <person name="Putnam N.H."/>
            <person name="Grigoriev I.V."/>
            <person name="Rokhsar D.S."/>
        </authorList>
    </citation>
    <scope>NUCLEOTIDE SEQUENCE</scope>
    <source>
        <strain evidence="18">I ESC-2004</strain>
    </source>
</reference>
<evidence type="ECO:0000256" key="14">
    <source>
        <dbReference type="SAM" id="Phobius"/>
    </source>
</evidence>
<feature type="transmembrane region" description="Helical" evidence="14">
    <location>
        <begin position="536"/>
        <end position="556"/>
    </location>
</feature>
<evidence type="ECO:0000256" key="1">
    <source>
        <dbReference type="ARBA" id="ARBA00004651"/>
    </source>
</evidence>
<gene>
    <name evidence="16" type="ORF">CAPTEDRAFT_192959</name>
</gene>
<evidence type="ECO:0000256" key="3">
    <source>
        <dbReference type="ARBA" id="ARBA00022692"/>
    </source>
</evidence>
<dbReference type="PROSITE" id="PS50259">
    <property type="entry name" value="G_PROTEIN_RECEP_F3_4"/>
    <property type="match status" value="1"/>
</dbReference>
<comment type="subcellular location">
    <subcellularLocation>
        <location evidence="1">Cell membrane</location>
        <topology evidence="1">Multi-pass membrane protein</topology>
    </subcellularLocation>
</comment>
<dbReference type="PRINTS" id="PR00248">
    <property type="entry name" value="GPCRMGR"/>
</dbReference>
<evidence type="ECO:0000256" key="7">
    <source>
        <dbReference type="ARBA" id="ARBA00023136"/>
    </source>
</evidence>
<dbReference type="Gene3D" id="3.40.50.2300">
    <property type="match status" value="2"/>
</dbReference>
<dbReference type="AlphaFoldDB" id="R7TKM6"/>
<feature type="domain" description="G-protein coupled receptors family 3 profile" evidence="15">
    <location>
        <begin position="570"/>
        <end position="768"/>
    </location>
</feature>
<feature type="transmembrane region" description="Helical" evidence="14">
    <location>
        <begin position="712"/>
        <end position="729"/>
    </location>
</feature>
<dbReference type="InterPro" id="IPR002455">
    <property type="entry name" value="GPCR3_GABA-B"/>
</dbReference>
<proteinExistence type="predicted"/>
<dbReference type="EMBL" id="KB309449">
    <property type="protein sequence ID" value="ELT94338.1"/>
    <property type="molecule type" value="Genomic_DNA"/>
</dbReference>
<keyword evidence="2" id="KW-1003">Cell membrane</keyword>
<dbReference type="GO" id="GO:0007214">
    <property type="term" value="P:gamma-aminobutyric acid signaling pathway"/>
    <property type="evidence" value="ECO:0007669"/>
    <property type="project" value="TreeGrafter"/>
</dbReference>
<dbReference type="InterPro" id="IPR028082">
    <property type="entry name" value="Peripla_BP_I"/>
</dbReference>
<dbReference type="STRING" id="283909.R7TKM6"/>
<evidence type="ECO:0000256" key="10">
    <source>
        <dbReference type="ARBA" id="ARBA00023224"/>
    </source>
</evidence>
<dbReference type="PANTHER" id="PTHR10519:SF74">
    <property type="entry name" value="GAMMA-AMINOBUTYRIC ACID TYPE B RECEPTOR SUBUNIT 2"/>
    <property type="match status" value="1"/>
</dbReference>
<evidence type="ECO:0000256" key="2">
    <source>
        <dbReference type="ARBA" id="ARBA00022475"/>
    </source>
</evidence>
<protein>
    <recommendedName>
        <fullName evidence="11">Gamma-aminobutyric acid type B receptor subunit 2</fullName>
    </recommendedName>
</protein>